<evidence type="ECO:0000313" key="3">
    <source>
        <dbReference type="Proteomes" id="UP000529783"/>
    </source>
</evidence>
<dbReference type="Pfam" id="PF01740">
    <property type="entry name" value="STAS"/>
    <property type="match status" value="1"/>
</dbReference>
<dbReference type="PANTHER" id="PTHR33495">
    <property type="entry name" value="ANTI-SIGMA FACTOR ANTAGONIST TM_1081-RELATED-RELATED"/>
    <property type="match status" value="1"/>
</dbReference>
<dbReference type="Gene3D" id="3.30.750.24">
    <property type="entry name" value="STAS domain"/>
    <property type="match status" value="1"/>
</dbReference>
<dbReference type="PANTHER" id="PTHR33495:SF2">
    <property type="entry name" value="ANTI-SIGMA FACTOR ANTAGONIST TM_1081-RELATED"/>
    <property type="match status" value="1"/>
</dbReference>
<dbReference type="GO" id="GO:0043856">
    <property type="term" value="F:anti-sigma factor antagonist activity"/>
    <property type="evidence" value="ECO:0007669"/>
    <property type="project" value="TreeGrafter"/>
</dbReference>
<sequence>MQHAWDQPPAIVRVAGDFDVYTAPGVRQELLAAMGWQGEKGPRHVIVDLDDADHVDAPGLGVLMGAHYRLLERGGGVLLVSTHERHRRLHRLTGIAEPVPPVTKGIPLYDSVEQALTAARQDRPT</sequence>
<dbReference type="InterPro" id="IPR002645">
    <property type="entry name" value="STAS_dom"/>
</dbReference>
<proteinExistence type="predicted"/>
<name>A0A7Y9EML0_9ACTN</name>
<dbReference type="PROSITE" id="PS50801">
    <property type="entry name" value="STAS"/>
    <property type="match status" value="1"/>
</dbReference>
<accession>A0A7Y9EML0</accession>
<evidence type="ECO:0000259" key="1">
    <source>
        <dbReference type="PROSITE" id="PS50801"/>
    </source>
</evidence>
<organism evidence="2 3">
    <name type="scientific">Actinomadura luteofluorescens</name>
    <dbReference type="NCBI Taxonomy" id="46163"/>
    <lineage>
        <taxon>Bacteria</taxon>
        <taxon>Bacillati</taxon>
        <taxon>Actinomycetota</taxon>
        <taxon>Actinomycetes</taxon>
        <taxon>Streptosporangiales</taxon>
        <taxon>Thermomonosporaceae</taxon>
        <taxon>Actinomadura</taxon>
    </lineage>
</organism>
<comment type="caution">
    <text evidence="2">The sequence shown here is derived from an EMBL/GenBank/DDBJ whole genome shotgun (WGS) entry which is preliminary data.</text>
</comment>
<evidence type="ECO:0000313" key="2">
    <source>
        <dbReference type="EMBL" id="NYD50561.1"/>
    </source>
</evidence>
<gene>
    <name evidence="2" type="ORF">BJY14_006544</name>
</gene>
<dbReference type="Proteomes" id="UP000529783">
    <property type="component" value="Unassembled WGS sequence"/>
</dbReference>
<dbReference type="AlphaFoldDB" id="A0A7Y9EML0"/>
<keyword evidence="3" id="KW-1185">Reference proteome</keyword>
<feature type="domain" description="STAS" evidence="1">
    <location>
        <begin position="11"/>
        <end position="119"/>
    </location>
</feature>
<dbReference type="RefSeq" id="WP_179847094.1">
    <property type="nucleotide sequence ID" value="NZ_JACCBA010000001.1"/>
</dbReference>
<dbReference type="InterPro" id="IPR036513">
    <property type="entry name" value="STAS_dom_sf"/>
</dbReference>
<dbReference type="EMBL" id="JACCBA010000001">
    <property type="protein sequence ID" value="NYD50561.1"/>
    <property type="molecule type" value="Genomic_DNA"/>
</dbReference>
<dbReference type="CDD" id="cd07043">
    <property type="entry name" value="STAS_anti-anti-sigma_factors"/>
    <property type="match status" value="1"/>
</dbReference>
<dbReference type="SUPFAM" id="SSF52091">
    <property type="entry name" value="SpoIIaa-like"/>
    <property type="match status" value="1"/>
</dbReference>
<protein>
    <submittedName>
        <fullName evidence="2">Anti-anti-sigma factor</fullName>
    </submittedName>
</protein>
<reference evidence="2 3" key="1">
    <citation type="submission" date="2020-07" db="EMBL/GenBank/DDBJ databases">
        <title>Sequencing the genomes of 1000 actinobacteria strains.</title>
        <authorList>
            <person name="Klenk H.-P."/>
        </authorList>
    </citation>
    <scope>NUCLEOTIDE SEQUENCE [LARGE SCALE GENOMIC DNA]</scope>
    <source>
        <strain evidence="2 3">DSM 40398</strain>
    </source>
</reference>